<evidence type="ECO:0000259" key="1">
    <source>
        <dbReference type="PROSITE" id="PS50043"/>
    </source>
</evidence>
<dbReference type="PRINTS" id="PR00038">
    <property type="entry name" value="HTHLUXR"/>
</dbReference>
<dbReference type="Pfam" id="PF00196">
    <property type="entry name" value="GerE"/>
    <property type="match status" value="1"/>
</dbReference>
<dbReference type="GO" id="GO:0006355">
    <property type="term" value="P:regulation of DNA-templated transcription"/>
    <property type="evidence" value="ECO:0007669"/>
    <property type="project" value="InterPro"/>
</dbReference>
<dbReference type="Proteomes" id="UP000239709">
    <property type="component" value="Chromosome"/>
</dbReference>
<dbReference type="KEGG" id="otk:C6570_06550"/>
<evidence type="ECO:0000313" key="3">
    <source>
        <dbReference type="Proteomes" id="UP000239709"/>
    </source>
</evidence>
<dbReference type="SMART" id="SM00421">
    <property type="entry name" value="HTH_LUXR"/>
    <property type="match status" value="1"/>
</dbReference>
<dbReference type="EMBL" id="CP027666">
    <property type="protein sequence ID" value="AVO36010.1"/>
    <property type="molecule type" value="Genomic_DNA"/>
</dbReference>
<dbReference type="CDD" id="cd06170">
    <property type="entry name" value="LuxR_C_like"/>
    <property type="match status" value="1"/>
</dbReference>
<dbReference type="SUPFAM" id="SSF46894">
    <property type="entry name" value="C-terminal effector domain of the bipartite response regulators"/>
    <property type="match status" value="1"/>
</dbReference>
<dbReference type="AlphaFoldDB" id="A0A2S0MJF8"/>
<dbReference type="InterPro" id="IPR036388">
    <property type="entry name" value="WH-like_DNA-bd_sf"/>
</dbReference>
<protein>
    <submittedName>
        <fullName evidence="2">LuxR family transcriptional regulator</fullName>
    </submittedName>
</protein>
<sequence>MNTHLQAGIFHGFTLDERGGEVPASVGNPEQFGLEARHMADYETHYAAHDRRLSATVSLAPGTVMLDHEHFSPREMQRNPVYADWLVGLGLQHTAGMVVRHEGSARDFISFMRPKGAKPFSDDDKRFIDVLMPDIARASRLRARMLTLARSAALGMAALEGLPHGIAVVDAQCRVRHANGVAERLFAQPAAAGALSVRHGRLQCSPAPAQERLQQLVRGACASLPAAGVLALTEGPRRLVVTVLPMPMPLSYAWASGLQQPAALIVVTSRGAGPSLSPRLAGDILGLSPTETRLALLLADGKTIKEFAAAEGISWHTARTHLKNVMRKTGCHRQLELVALLQSLSGG</sequence>
<gene>
    <name evidence="2" type="ORF">C6570_06550</name>
</gene>
<dbReference type="Gene3D" id="1.10.10.10">
    <property type="entry name" value="Winged helix-like DNA-binding domain superfamily/Winged helix DNA-binding domain"/>
    <property type="match status" value="1"/>
</dbReference>
<feature type="domain" description="HTH luxR-type" evidence="1">
    <location>
        <begin position="280"/>
        <end position="345"/>
    </location>
</feature>
<proteinExistence type="predicted"/>
<dbReference type="GO" id="GO:0003677">
    <property type="term" value="F:DNA binding"/>
    <property type="evidence" value="ECO:0007669"/>
    <property type="project" value="InterPro"/>
</dbReference>
<dbReference type="PROSITE" id="PS50043">
    <property type="entry name" value="HTH_LUXR_2"/>
    <property type="match status" value="1"/>
</dbReference>
<keyword evidence="3" id="KW-1185">Reference proteome</keyword>
<name>A0A2S0MJF8_9BURK</name>
<reference evidence="2 3" key="1">
    <citation type="submission" date="2018-03" db="EMBL/GenBank/DDBJ databases">
        <title>Genome sequencing of Ottowia sp.</title>
        <authorList>
            <person name="Kim S.-J."/>
            <person name="Heo J."/>
            <person name="Kwon S.-W."/>
        </authorList>
    </citation>
    <scope>NUCLEOTIDE SEQUENCE [LARGE SCALE GENOMIC DNA]</scope>
    <source>
        <strain evidence="2 3">KADR8-3</strain>
    </source>
</reference>
<organism evidence="2 3">
    <name type="scientific">Ottowia oryzae</name>
    <dbReference type="NCBI Taxonomy" id="2109914"/>
    <lineage>
        <taxon>Bacteria</taxon>
        <taxon>Pseudomonadati</taxon>
        <taxon>Pseudomonadota</taxon>
        <taxon>Betaproteobacteria</taxon>
        <taxon>Burkholderiales</taxon>
        <taxon>Comamonadaceae</taxon>
        <taxon>Ottowia</taxon>
    </lineage>
</organism>
<dbReference type="OrthoDB" id="5497412at2"/>
<dbReference type="InterPro" id="IPR016032">
    <property type="entry name" value="Sig_transdc_resp-reg_C-effctor"/>
</dbReference>
<accession>A0A2S0MJF8</accession>
<dbReference type="InterPro" id="IPR000792">
    <property type="entry name" value="Tscrpt_reg_LuxR_C"/>
</dbReference>
<evidence type="ECO:0000313" key="2">
    <source>
        <dbReference type="EMBL" id="AVO36010.1"/>
    </source>
</evidence>